<dbReference type="EC" id="3.5.1.4" evidence="3"/>
<dbReference type="Pfam" id="PF01425">
    <property type="entry name" value="Amidase"/>
    <property type="match status" value="1"/>
</dbReference>
<dbReference type="GO" id="GO:0004040">
    <property type="term" value="F:amidase activity"/>
    <property type="evidence" value="ECO:0007669"/>
    <property type="project" value="UniProtKB-EC"/>
</dbReference>
<proteinExistence type="inferred from homology"/>
<dbReference type="InterPro" id="IPR036928">
    <property type="entry name" value="AS_sf"/>
</dbReference>
<dbReference type="EMBL" id="JAAMOZ010000004">
    <property type="protein sequence ID" value="NIH58694.1"/>
    <property type="molecule type" value="Genomic_DNA"/>
</dbReference>
<dbReference type="Proteomes" id="UP000749311">
    <property type="component" value="Unassembled WGS sequence"/>
</dbReference>
<evidence type="ECO:0000313" key="3">
    <source>
        <dbReference type="EMBL" id="NIH58694.1"/>
    </source>
</evidence>
<comment type="similarity">
    <text evidence="1">Belongs to the amidase family.</text>
</comment>
<accession>A0ABX0SL66</accession>
<organism evidence="3 4">
    <name type="scientific">Brooklawnia cerclae</name>
    <dbReference type="NCBI Taxonomy" id="349934"/>
    <lineage>
        <taxon>Bacteria</taxon>
        <taxon>Bacillati</taxon>
        <taxon>Actinomycetota</taxon>
        <taxon>Actinomycetes</taxon>
        <taxon>Propionibacteriales</taxon>
        <taxon>Propionibacteriaceae</taxon>
        <taxon>Brooklawnia</taxon>
    </lineage>
</organism>
<sequence>MGVDDAGLVPGVGLVELGRLLDSGRVSLREVHDFYASRIDRYDPLLGAFVHRDEEATARELRRAEGLRTRGREYPPFTGLPIGLKDLHEVRGQPSRRASLAVESSVATRDDPFAAGLRAQGFVFMGRTASPELGIAPVTESPLHGITRNPWNPERSPAGSSGGSAAAVAAGLVPMATGTDSGGSIRMPAAATGLVGLTATPGRLPGGRQGVVNVVPGFLTRTVRDTRALFEAFGDAPARHGADPGSPGTPDPPLAGLRVGLLVRSPLSGVVVDPQVAAAARDVARTLAALGADVHELGPAFLEYDEVLGLRAVLDATSLRMSPVTWPDRLQPFLRALWDSYEEYTLVDYARASERVQAASRRIASHWRRDFDVLVSPTLAARAPEVGETLRAANDSLDHVRAFSPYLAFTGWVNTVGLPAISLPTHVDSEGMPIGVQLVGDRGSDGELMRLASALEAEYHWEARFPAAFVP</sequence>
<protein>
    <submittedName>
        <fullName evidence="3">Amidase</fullName>
        <ecNumber evidence="3">3.5.1.4</ecNumber>
    </submittedName>
</protein>
<reference evidence="3 4" key="1">
    <citation type="submission" date="2020-02" db="EMBL/GenBank/DDBJ databases">
        <title>Sequencing the genomes of 1000 actinobacteria strains.</title>
        <authorList>
            <person name="Klenk H.-P."/>
        </authorList>
    </citation>
    <scope>NUCLEOTIDE SEQUENCE [LARGE SCALE GENOMIC DNA]</scope>
    <source>
        <strain evidence="3 4">DSM 19609</strain>
    </source>
</reference>
<dbReference type="PANTHER" id="PTHR11895:SF7">
    <property type="entry name" value="GLUTAMYL-TRNA(GLN) AMIDOTRANSFERASE SUBUNIT A, MITOCHONDRIAL"/>
    <property type="match status" value="1"/>
</dbReference>
<gene>
    <name evidence="3" type="ORF">FB473_003391</name>
</gene>
<dbReference type="PANTHER" id="PTHR11895">
    <property type="entry name" value="TRANSAMIDASE"/>
    <property type="match status" value="1"/>
</dbReference>
<dbReference type="Gene3D" id="3.90.1300.10">
    <property type="entry name" value="Amidase signature (AS) domain"/>
    <property type="match status" value="1"/>
</dbReference>
<evidence type="ECO:0000259" key="2">
    <source>
        <dbReference type="Pfam" id="PF01425"/>
    </source>
</evidence>
<comment type="caution">
    <text evidence="3">The sequence shown here is derived from an EMBL/GenBank/DDBJ whole genome shotgun (WGS) entry which is preliminary data.</text>
</comment>
<keyword evidence="4" id="KW-1185">Reference proteome</keyword>
<dbReference type="InterPro" id="IPR023631">
    <property type="entry name" value="Amidase_dom"/>
</dbReference>
<dbReference type="InterPro" id="IPR000120">
    <property type="entry name" value="Amidase"/>
</dbReference>
<dbReference type="SUPFAM" id="SSF75304">
    <property type="entry name" value="Amidase signature (AS) enzymes"/>
    <property type="match status" value="1"/>
</dbReference>
<keyword evidence="3" id="KW-0378">Hydrolase</keyword>
<feature type="domain" description="Amidase" evidence="2">
    <location>
        <begin position="34"/>
        <end position="448"/>
    </location>
</feature>
<evidence type="ECO:0000256" key="1">
    <source>
        <dbReference type="ARBA" id="ARBA00009199"/>
    </source>
</evidence>
<dbReference type="RefSeq" id="WP_167171627.1">
    <property type="nucleotide sequence ID" value="NZ_BAAAOO010000006.1"/>
</dbReference>
<name>A0ABX0SL66_9ACTN</name>
<evidence type="ECO:0000313" key="4">
    <source>
        <dbReference type="Proteomes" id="UP000749311"/>
    </source>
</evidence>